<dbReference type="GO" id="GO:0004518">
    <property type="term" value="F:nuclease activity"/>
    <property type="evidence" value="ECO:0007669"/>
    <property type="project" value="UniProtKB-KW"/>
</dbReference>
<dbReference type="InterPro" id="IPR051547">
    <property type="entry name" value="TDP2-like"/>
</dbReference>
<proteinExistence type="predicted"/>
<comment type="cofactor">
    <cofactor evidence="2">
        <name>Mg(2+)</name>
        <dbReference type="ChEBI" id="CHEBI:18420"/>
    </cofactor>
</comment>
<dbReference type="CDD" id="cd09080">
    <property type="entry name" value="TDP2"/>
    <property type="match status" value="1"/>
</dbReference>
<dbReference type="CDD" id="cd14672">
    <property type="entry name" value="UBA_ceTYDP2_like"/>
    <property type="match status" value="1"/>
</dbReference>
<keyword evidence="7" id="KW-0227">DNA damage</keyword>
<dbReference type="GO" id="GO:0070260">
    <property type="term" value="F:5'-tyrosyl-DNA phosphodiesterase activity"/>
    <property type="evidence" value="ECO:0007669"/>
    <property type="project" value="TreeGrafter"/>
</dbReference>
<dbReference type="PANTHER" id="PTHR15822:SF4">
    <property type="entry name" value="TYROSYL-DNA PHOSPHODIESTERASE 2"/>
    <property type="match status" value="1"/>
</dbReference>
<evidence type="ECO:0000256" key="6">
    <source>
        <dbReference type="ARBA" id="ARBA00022723"/>
    </source>
</evidence>
<evidence type="ECO:0000256" key="4">
    <source>
        <dbReference type="ARBA" id="ARBA00017870"/>
    </source>
</evidence>
<evidence type="ECO:0000256" key="3">
    <source>
        <dbReference type="ARBA" id="ARBA00004322"/>
    </source>
</evidence>
<evidence type="ECO:0000256" key="7">
    <source>
        <dbReference type="ARBA" id="ARBA00022763"/>
    </source>
</evidence>
<dbReference type="OrthoDB" id="9975959at2759"/>
<evidence type="ECO:0000256" key="5">
    <source>
        <dbReference type="ARBA" id="ARBA00022722"/>
    </source>
</evidence>
<dbReference type="InterPro" id="IPR009060">
    <property type="entry name" value="UBA-like_sf"/>
</dbReference>
<dbReference type="RefSeq" id="XP_013395841.1">
    <property type="nucleotide sequence ID" value="XM_013540387.1"/>
</dbReference>
<evidence type="ECO:0000256" key="12">
    <source>
        <dbReference type="ARBA" id="ARBA00031304"/>
    </source>
</evidence>
<evidence type="ECO:0000259" key="14">
    <source>
        <dbReference type="Pfam" id="PF03372"/>
    </source>
</evidence>
<keyword evidence="9" id="KW-0460">Magnesium</keyword>
<dbReference type="SUPFAM" id="SSF56219">
    <property type="entry name" value="DNase I-like"/>
    <property type="match status" value="1"/>
</dbReference>
<keyword evidence="5" id="KW-0540">Nuclease</keyword>
<dbReference type="Pfam" id="PF14555">
    <property type="entry name" value="UBA_4"/>
    <property type="match status" value="1"/>
</dbReference>
<evidence type="ECO:0000256" key="9">
    <source>
        <dbReference type="ARBA" id="ARBA00022842"/>
    </source>
</evidence>
<dbReference type="GO" id="GO:0006302">
    <property type="term" value="P:double-strand break repair"/>
    <property type="evidence" value="ECO:0007669"/>
    <property type="project" value="TreeGrafter"/>
</dbReference>
<dbReference type="GeneID" id="106162943"/>
<evidence type="ECO:0000256" key="8">
    <source>
        <dbReference type="ARBA" id="ARBA00022801"/>
    </source>
</evidence>
<evidence type="ECO:0000256" key="10">
    <source>
        <dbReference type="ARBA" id="ARBA00023204"/>
    </source>
</evidence>
<dbReference type="PANTHER" id="PTHR15822">
    <property type="entry name" value="TRAF AND TNF RECEPTOR-ASSOCIATED PROTEIN"/>
    <property type="match status" value="1"/>
</dbReference>
<keyword evidence="10" id="KW-0234">DNA repair</keyword>
<evidence type="ECO:0000256" key="11">
    <source>
        <dbReference type="ARBA" id="ARBA00023242"/>
    </source>
</evidence>
<dbReference type="OMA" id="HRFDRIF"/>
<keyword evidence="11" id="KW-0539">Nucleus</keyword>
<evidence type="ECO:0000313" key="17">
    <source>
        <dbReference type="RefSeq" id="XP_013395842.1"/>
    </source>
</evidence>
<dbReference type="RefSeq" id="XP_013395842.1">
    <property type="nucleotide sequence ID" value="XM_013540388.1"/>
</dbReference>
<comment type="subcellular location">
    <subcellularLocation>
        <location evidence="3">Nucleus</location>
        <location evidence="3">PML body</location>
    </subcellularLocation>
</comment>
<dbReference type="STRING" id="7574.A0A1S3IDA6"/>
<evidence type="ECO:0000256" key="1">
    <source>
        <dbReference type="ARBA" id="ARBA00001936"/>
    </source>
</evidence>
<feature type="region of interest" description="Disordered" evidence="13">
    <location>
        <begin position="61"/>
        <end position="86"/>
    </location>
</feature>
<name>A0A1S3IDA6_LINAN</name>
<gene>
    <name evidence="16 17" type="primary">LOC106162943</name>
</gene>
<comment type="cofactor">
    <cofactor evidence="1">
        <name>Mn(2+)</name>
        <dbReference type="ChEBI" id="CHEBI:29035"/>
    </cofactor>
</comment>
<dbReference type="FunFam" id="3.60.10.10:FF:000024">
    <property type="entry name" value="Tyrosyl-DNA phosphodiesterase 2"/>
    <property type="match status" value="1"/>
</dbReference>
<dbReference type="SUPFAM" id="SSF46934">
    <property type="entry name" value="UBA-like"/>
    <property type="match status" value="1"/>
</dbReference>
<protein>
    <recommendedName>
        <fullName evidence="4">Tyrosyl-DNA phosphodiesterase 2</fullName>
    </recommendedName>
    <alternativeName>
        <fullName evidence="12">5'-tyrosyl-DNA phosphodiesterase</fullName>
    </alternativeName>
</protein>
<dbReference type="GO" id="GO:0016605">
    <property type="term" value="C:PML body"/>
    <property type="evidence" value="ECO:0007669"/>
    <property type="project" value="UniProtKB-SubCell"/>
</dbReference>
<evidence type="ECO:0000256" key="2">
    <source>
        <dbReference type="ARBA" id="ARBA00001946"/>
    </source>
</evidence>
<dbReference type="KEGG" id="lak:106162943"/>
<dbReference type="Pfam" id="PF03372">
    <property type="entry name" value="Exo_endo_phos"/>
    <property type="match status" value="1"/>
</dbReference>
<sequence length="342" mass="38967">MSDSEDESNLPSAQECDRRSKEFAALTNTDTALAMFYLQDRDWDLQRAVNAFFEENDFEAAGSKSTGSSASTVMTPQSPSLPSMDPEPHRIRILSWNIDGLDMGNIRTRAKAVCENIMRETPDVVFLQEFVTEMSDIFDKHCGPSYERFQAASDAYYTAMLLKKQTVKCTETKVVPFYTSRMGRALQSAQVEVKGIPMTLITSHLESTKEHAEERKRQLTAALRAVTEAEGSRTVVFGGDLNLRDPELAAIGGLPDNIYDLWEVTGKRKEAAFTWDLTRNDNLEWQARFRPKCRFDRLYIRHSTPRTQLKPVYFELTGLERIPGCRRFPSDHWGILAHFDKV</sequence>
<feature type="domain" description="Endonuclease/exonuclease/phosphatase" evidence="14">
    <location>
        <begin position="94"/>
        <end position="332"/>
    </location>
</feature>
<dbReference type="GO" id="GO:0005737">
    <property type="term" value="C:cytoplasm"/>
    <property type="evidence" value="ECO:0007669"/>
    <property type="project" value="TreeGrafter"/>
</dbReference>
<evidence type="ECO:0000313" key="16">
    <source>
        <dbReference type="RefSeq" id="XP_013395841.1"/>
    </source>
</evidence>
<dbReference type="InterPro" id="IPR005135">
    <property type="entry name" value="Endo/exonuclease/phosphatase"/>
</dbReference>
<accession>A0A1S3IDA6</accession>
<reference evidence="16 17" key="1">
    <citation type="submission" date="2025-04" db="UniProtKB">
        <authorList>
            <consortium name="RefSeq"/>
        </authorList>
    </citation>
    <scope>IDENTIFICATION</scope>
    <source>
        <tissue evidence="16 17">Gonads</tissue>
    </source>
</reference>
<evidence type="ECO:0000256" key="13">
    <source>
        <dbReference type="SAM" id="MobiDB-lite"/>
    </source>
</evidence>
<dbReference type="GO" id="GO:0046872">
    <property type="term" value="F:metal ion binding"/>
    <property type="evidence" value="ECO:0007669"/>
    <property type="project" value="UniProtKB-KW"/>
</dbReference>
<dbReference type="AlphaFoldDB" id="A0A1S3IDA6"/>
<keyword evidence="8" id="KW-0378">Hydrolase</keyword>
<keyword evidence="15" id="KW-1185">Reference proteome</keyword>
<organism evidence="15 16">
    <name type="scientific">Lingula anatina</name>
    <name type="common">Brachiopod</name>
    <name type="synonym">Lingula unguis</name>
    <dbReference type="NCBI Taxonomy" id="7574"/>
    <lineage>
        <taxon>Eukaryota</taxon>
        <taxon>Metazoa</taxon>
        <taxon>Spiralia</taxon>
        <taxon>Lophotrochozoa</taxon>
        <taxon>Brachiopoda</taxon>
        <taxon>Linguliformea</taxon>
        <taxon>Lingulata</taxon>
        <taxon>Lingulida</taxon>
        <taxon>Linguloidea</taxon>
        <taxon>Lingulidae</taxon>
        <taxon>Lingula</taxon>
    </lineage>
</organism>
<feature type="compositionally biased region" description="Low complexity" evidence="13">
    <location>
        <begin position="61"/>
        <end position="72"/>
    </location>
</feature>
<keyword evidence="6" id="KW-0479">Metal-binding</keyword>
<dbReference type="GO" id="GO:0003697">
    <property type="term" value="F:single-stranded DNA binding"/>
    <property type="evidence" value="ECO:0007669"/>
    <property type="project" value="TreeGrafter"/>
</dbReference>
<evidence type="ECO:0000313" key="15">
    <source>
        <dbReference type="Proteomes" id="UP000085678"/>
    </source>
</evidence>
<dbReference type="Proteomes" id="UP000085678">
    <property type="component" value="Unplaced"/>
</dbReference>
<dbReference type="Gene3D" id="1.10.8.10">
    <property type="entry name" value="DNA helicase RuvA subunit, C-terminal domain"/>
    <property type="match status" value="1"/>
</dbReference>
<dbReference type="InterPro" id="IPR036691">
    <property type="entry name" value="Endo/exonu/phosph_ase_sf"/>
</dbReference>
<dbReference type="Gene3D" id="3.60.10.10">
    <property type="entry name" value="Endonuclease/exonuclease/phosphatase"/>
    <property type="match status" value="1"/>
</dbReference>